<reference evidence="1" key="1">
    <citation type="submission" date="2020-09" db="EMBL/GenBank/DDBJ databases">
        <title>Genome-Enabled Discovery of Anthraquinone Biosynthesis in Senna tora.</title>
        <authorList>
            <person name="Kang S.-H."/>
            <person name="Pandey R.P."/>
            <person name="Lee C.-M."/>
            <person name="Sim J.-S."/>
            <person name="Jeong J.-T."/>
            <person name="Choi B.-S."/>
            <person name="Jung M."/>
            <person name="Ginzburg D."/>
            <person name="Zhao K."/>
            <person name="Won S.Y."/>
            <person name="Oh T.-J."/>
            <person name="Yu Y."/>
            <person name="Kim N.-H."/>
            <person name="Lee O.R."/>
            <person name="Lee T.-H."/>
            <person name="Bashyal P."/>
            <person name="Kim T.-S."/>
            <person name="Lee W.-H."/>
            <person name="Kawkins C."/>
            <person name="Kim C.-K."/>
            <person name="Kim J.S."/>
            <person name="Ahn B.O."/>
            <person name="Rhee S.Y."/>
            <person name="Sohng J.K."/>
        </authorList>
    </citation>
    <scope>NUCLEOTIDE SEQUENCE</scope>
    <source>
        <tissue evidence="1">Leaf</tissue>
    </source>
</reference>
<name>A0A834SZ64_9FABA</name>
<gene>
    <name evidence="1" type="ORF">G2W53_032566</name>
</gene>
<dbReference type="Proteomes" id="UP000634136">
    <property type="component" value="Unassembled WGS sequence"/>
</dbReference>
<dbReference type="AlphaFoldDB" id="A0A834SZ64"/>
<organism evidence="1 2">
    <name type="scientific">Senna tora</name>
    <dbReference type="NCBI Taxonomy" id="362788"/>
    <lineage>
        <taxon>Eukaryota</taxon>
        <taxon>Viridiplantae</taxon>
        <taxon>Streptophyta</taxon>
        <taxon>Embryophyta</taxon>
        <taxon>Tracheophyta</taxon>
        <taxon>Spermatophyta</taxon>
        <taxon>Magnoliopsida</taxon>
        <taxon>eudicotyledons</taxon>
        <taxon>Gunneridae</taxon>
        <taxon>Pentapetalae</taxon>
        <taxon>rosids</taxon>
        <taxon>fabids</taxon>
        <taxon>Fabales</taxon>
        <taxon>Fabaceae</taxon>
        <taxon>Caesalpinioideae</taxon>
        <taxon>Cassia clade</taxon>
        <taxon>Senna</taxon>
    </lineage>
</organism>
<protein>
    <submittedName>
        <fullName evidence="1">Uncharacterized protein</fullName>
    </submittedName>
</protein>
<evidence type="ECO:0000313" key="1">
    <source>
        <dbReference type="EMBL" id="KAF7811590.1"/>
    </source>
</evidence>
<evidence type="ECO:0000313" key="2">
    <source>
        <dbReference type="Proteomes" id="UP000634136"/>
    </source>
</evidence>
<dbReference type="EMBL" id="JAAIUW010000010">
    <property type="protein sequence ID" value="KAF7811590.1"/>
    <property type="molecule type" value="Genomic_DNA"/>
</dbReference>
<comment type="caution">
    <text evidence="1">The sequence shown here is derived from an EMBL/GenBank/DDBJ whole genome shotgun (WGS) entry which is preliminary data.</text>
</comment>
<sequence>MGHTLVKHTMIEEEAHCLLRSSLWHPTLEQRNIVNSLNIPRKILRQFRRCARLFGPLHV</sequence>
<proteinExistence type="predicted"/>
<keyword evidence="2" id="KW-1185">Reference proteome</keyword>
<accession>A0A834SZ64</accession>